<evidence type="ECO:0000313" key="2">
    <source>
        <dbReference type="EMBL" id="KAH0959226.1"/>
    </source>
</evidence>
<keyword evidence="3" id="KW-1185">Reference proteome</keyword>
<dbReference type="AlphaFoldDB" id="A0A9P8SFP6"/>
<proteinExistence type="predicted"/>
<evidence type="ECO:0000313" key="3">
    <source>
        <dbReference type="Proteomes" id="UP000824596"/>
    </source>
</evidence>
<dbReference type="Proteomes" id="UP000824596">
    <property type="component" value="Unassembled WGS sequence"/>
</dbReference>
<accession>A0A9P8SFP6</accession>
<dbReference type="GeneID" id="68358816"/>
<comment type="caution">
    <text evidence="2">The sequence shown here is derived from an EMBL/GenBank/DDBJ whole genome shotgun (WGS) entry which is preliminary data.</text>
</comment>
<dbReference type="PANTHER" id="PTHR16099:SF5">
    <property type="entry name" value="NUCLEOTIDE TRIPHOSPHATE DIPHOSPHATASE NUDT15"/>
    <property type="match status" value="1"/>
</dbReference>
<evidence type="ECO:0000259" key="1">
    <source>
        <dbReference type="PROSITE" id="PS51462"/>
    </source>
</evidence>
<reference evidence="2" key="1">
    <citation type="submission" date="2021-09" db="EMBL/GenBank/DDBJ databases">
        <title>A high-quality genome of the endoparasitic fungus Hirsutella rhossiliensis with a comparison of Hirsutella genomes reveals transposable elements contributing to genome size variation.</title>
        <authorList>
            <person name="Lin R."/>
            <person name="Jiao Y."/>
            <person name="Sun X."/>
            <person name="Ling J."/>
            <person name="Xie B."/>
            <person name="Cheng X."/>
        </authorList>
    </citation>
    <scope>NUCLEOTIDE SEQUENCE</scope>
    <source>
        <strain evidence="2">HR02</strain>
    </source>
</reference>
<dbReference type="PROSITE" id="PS51462">
    <property type="entry name" value="NUDIX"/>
    <property type="match status" value="1"/>
</dbReference>
<dbReference type="GO" id="GO:0006203">
    <property type="term" value="P:dGTP catabolic process"/>
    <property type="evidence" value="ECO:0007669"/>
    <property type="project" value="TreeGrafter"/>
</dbReference>
<dbReference type="InterPro" id="IPR000086">
    <property type="entry name" value="NUDIX_hydrolase_dom"/>
</dbReference>
<name>A0A9P8SFP6_9HYPO</name>
<dbReference type="OrthoDB" id="447842at2759"/>
<dbReference type="PANTHER" id="PTHR16099">
    <property type="entry name" value="8-OXO-DGTP DIPHOSPHATES NUDT15"/>
    <property type="match status" value="1"/>
</dbReference>
<sequence length="259" mass="28683">MAARIGVSVIIRSTRGEFLVGQRVGGYGAGSWQLPGGYVGAGEGLLAAAVRATKEETGVDVEALWVVDTTYGLLTQESEEYLTFFVYCTIQYVRAVSEANEPEKRVGWVWRSVDELQSLPLFLPLSRLLEHSHNLTESRGLSVRLPPDSVADRPVITIKWDHAARGGWKLDGLRATLTLPARRDVTIVDAAVDANRRLDAVVVVRGSEGQGRQKMAVPFATDLVFSNFKDRHGQGFCDQYLLEAVNTDVEGNYKLWLRY</sequence>
<dbReference type="RefSeq" id="XP_044716739.1">
    <property type="nucleotide sequence ID" value="XM_044868158.1"/>
</dbReference>
<dbReference type="Gene3D" id="3.90.79.10">
    <property type="entry name" value="Nucleoside Triphosphate Pyrophosphohydrolase"/>
    <property type="match status" value="1"/>
</dbReference>
<dbReference type="EMBL" id="JAIZPD010000013">
    <property type="protein sequence ID" value="KAH0959226.1"/>
    <property type="molecule type" value="Genomic_DNA"/>
</dbReference>
<dbReference type="InterPro" id="IPR015797">
    <property type="entry name" value="NUDIX_hydrolase-like_dom_sf"/>
</dbReference>
<dbReference type="Pfam" id="PF00293">
    <property type="entry name" value="NUDIX"/>
    <property type="match status" value="1"/>
</dbReference>
<dbReference type="GO" id="GO:0035539">
    <property type="term" value="F:8-oxo-7,8-dihydrodeoxyguanosine triphosphate pyrophosphatase activity"/>
    <property type="evidence" value="ECO:0007669"/>
    <property type="project" value="TreeGrafter"/>
</dbReference>
<dbReference type="GO" id="GO:0005829">
    <property type="term" value="C:cytosol"/>
    <property type="evidence" value="ECO:0007669"/>
    <property type="project" value="TreeGrafter"/>
</dbReference>
<dbReference type="CDD" id="cd04678">
    <property type="entry name" value="NUDIX_MTH2_Nudt15"/>
    <property type="match status" value="1"/>
</dbReference>
<dbReference type="SUPFAM" id="SSF55811">
    <property type="entry name" value="Nudix"/>
    <property type="match status" value="1"/>
</dbReference>
<gene>
    <name evidence="2" type="ORF">HRG_09687</name>
</gene>
<organism evidence="2 3">
    <name type="scientific">Hirsutella rhossiliensis</name>
    <dbReference type="NCBI Taxonomy" id="111463"/>
    <lineage>
        <taxon>Eukaryota</taxon>
        <taxon>Fungi</taxon>
        <taxon>Dikarya</taxon>
        <taxon>Ascomycota</taxon>
        <taxon>Pezizomycotina</taxon>
        <taxon>Sordariomycetes</taxon>
        <taxon>Hypocreomycetidae</taxon>
        <taxon>Hypocreales</taxon>
        <taxon>Ophiocordycipitaceae</taxon>
        <taxon>Hirsutella</taxon>
    </lineage>
</organism>
<feature type="domain" description="Nudix hydrolase" evidence="1">
    <location>
        <begin position="2"/>
        <end position="133"/>
    </location>
</feature>
<protein>
    <submittedName>
        <fullName evidence="2">NUDIX domain-containing protein</fullName>
    </submittedName>
</protein>